<comment type="caution">
    <text evidence="2">The sequence shown here is derived from an EMBL/GenBank/DDBJ whole genome shotgun (WGS) entry which is preliminary data.</text>
</comment>
<dbReference type="Proteomes" id="UP000228920">
    <property type="component" value="Unassembled WGS sequence"/>
</dbReference>
<dbReference type="EMBL" id="PFNL01000131">
    <property type="protein sequence ID" value="PIZ45556.1"/>
    <property type="molecule type" value="Genomic_DNA"/>
</dbReference>
<feature type="domain" description="Cupin type-2" evidence="1">
    <location>
        <begin position="39"/>
        <end position="98"/>
    </location>
</feature>
<dbReference type="AlphaFoldDB" id="A0A2M7THH9"/>
<dbReference type="SUPFAM" id="SSF51182">
    <property type="entry name" value="RmlC-like cupins"/>
    <property type="match status" value="1"/>
</dbReference>
<evidence type="ECO:0000313" key="2">
    <source>
        <dbReference type="EMBL" id="PIZ45556.1"/>
    </source>
</evidence>
<dbReference type="InterPro" id="IPR011051">
    <property type="entry name" value="RmlC_Cupin_sf"/>
</dbReference>
<sequence length="106" mass="12109">MHIAKSQAVSDNWDGVKSYNYKLKHLSPYQSVVHAAIKGEHGEETTEDVEVIYYIISGQGRFIFNNQKVEVEPGDVLTIPPHTTYNYFSNADTTLEIVLFCELWDN</sequence>
<accession>A0A2M7THH9</accession>
<dbReference type="InterPro" id="IPR013096">
    <property type="entry name" value="Cupin_2"/>
</dbReference>
<protein>
    <recommendedName>
        <fullName evidence="1">Cupin type-2 domain-containing protein</fullName>
    </recommendedName>
</protein>
<proteinExistence type="predicted"/>
<dbReference type="Gene3D" id="2.60.120.10">
    <property type="entry name" value="Jelly Rolls"/>
    <property type="match status" value="1"/>
</dbReference>
<dbReference type="Pfam" id="PF07883">
    <property type="entry name" value="Cupin_2"/>
    <property type="match status" value="1"/>
</dbReference>
<evidence type="ECO:0000313" key="3">
    <source>
        <dbReference type="Proteomes" id="UP000228920"/>
    </source>
</evidence>
<organism evidence="2 3">
    <name type="scientific">candidate division WWE3 bacterium CG_4_10_14_0_2_um_filter_41_14</name>
    <dbReference type="NCBI Taxonomy" id="1975072"/>
    <lineage>
        <taxon>Bacteria</taxon>
        <taxon>Katanobacteria</taxon>
    </lineage>
</organism>
<reference evidence="3" key="1">
    <citation type="submission" date="2017-09" db="EMBL/GenBank/DDBJ databases">
        <title>Depth-based differentiation of microbial function through sediment-hosted aquifers and enrichment of novel symbionts in the deep terrestrial subsurface.</title>
        <authorList>
            <person name="Probst A.J."/>
            <person name="Ladd B."/>
            <person name="Jarett J.K."/>
            <person name="Geller-Mcgrath D.E."/>
            <person name="Sieber C.M.K."/>
            <person name="Emerson J.B."/>
            <person name="Anantharaman K."/>
            <person name="Thomas B.C."/>
            <person name="Malmstrom R."/>
            <person name="Stieglmeier M."/>
            <person name="Klingl A."/>
            <person name="Woyke T."/>
            <person name="Ryan C.M."/>
            <person name="Banfield J.F."/>
        </authorList>
    </citation>
    <scope>NUCLEOTIDE SEQUENCE [LARGE SCALE GENOMIC DNA]</scope>
</reference>
<dbReference type="InterPro" id="IPR014710">
    <property type="entry name" value="RmlC-like_jellyroll"/>
</dbReference>
<evidence type="ECO:0000259" key="1">
    <source>
        <dbReference type="Pfam" id="PF07883"/>
    </source>
</evidence>
<gene>
    <name evidence="2" type="ORF">COY32_05070</name>
</gene>
<name>A0A2M7THH9_UNCKA</name>